<protein>
    <submittedName>
        <fullName evidence="1">Uncharacterized protein</fullName>
    </submittedName>
</protein>
<evidence type="ECO:0000313" key="2">
    <source>
        <dbReference type="Proteomes" id="UP000824533"/>
    </source>
</evidence>
<dbReference type="Proteomes" id="UP000824533">
    <property type="component" value="Linkage Group LG09"/>
</dbReference>
<gene>
    <name evidence="1" type="ORF">K1T71_005377</name>
</gene>
<comment type="caution">
    <text evidence="1">The sequence shown here is derived from an EMBL/GenBank/DDBJ whole genome shotgun (WGS) entry which is preliminary data.</text>
</comment>
<sequence>MILTAHDRDEVVYIHGDVCIRKERKKRRKLILWELLYEFSRSTTLHGLRYITEQGLSITEKVFWFITFMTSVCMCSYLIYNVYDKWQSTPVIVTISEDLVPVTNIPFPSVTICPQTKCRSSEFNYSFYQQKVDRIFDQWLLYDKNETEPWLMKFIDLSTICENDVNRNYLLDLVSQETPRNASLVHNLEQVAEPLSGIFARCNWRTDKWAFCNDYFNKVLTQEGVCYNFNSLAASEILKLENVQRNYSYLEAGDESLRNGWHPDHGYLNASRNLYPRRGRIYIHHPGDLPKSSLYYYAALDDQLSTIAVKCNIVNTSSKLLKKLPKERKCYFEGEKNLTYFNMYTAKNCMLECLSNYTFQKCGCVGFYMPHNDSNQLCHFAHIDCMSEAEDELADIEASSSNSQGENVQRCDCLPSCYTVDYDAEVLKTGFDITTVIKTANNGTYENDIKYSRIVVFFQQPEFVSMRRSELFGKIDFVANCGGLLGLFLGFSVLSIVEVIYFVTLRLWCSLRRDLKQEKKKIKKATKTS</sequence>
<reference evidence="1 2" key="1">
    <citation type="journal article" date="2021" name="Front. Genet.">
        <title>Chromosome-Level Genome Assembly Reveals Significant Gene Expansion in the Toll and IMD Signaling Pathways of Dendrolimus kikuchii.</title>
        <authorList>
            <person name="Zhou J."/>
            <person name="Wu P."/>
            <person name="Xiong Z."/>
            <person name="Liu N."/>
            <person name="Zhao N."/>
            <person name="Ji M."/>
            <person name="Qiu Y."/>
            <person name="Yang B."/>
        </authorList>
    </citation>
    <scope>NUCLEOTIDE SEQUENCE [LARGE SCALE GENOMIC DNA]</scope>
    <source>
        <strain evidence="1">Ann1</strain>
    </source>
</reference>
<keyword evidence="2" id="KW-1185">Reference proteome</keyword>
<accession>A0ACC1D4Z9</accession>
<dbReference type="EMBL" id="CM034395">
    <property type="protein sequence ID" value="KAJ0178602.1"/>
    <property type="molecule type" value="Genomic_DNA"/>
</dbReference>
<proteinExistence type="predicted"/>
<name>A0ACC1D4Z9_9NEOP</name>
<organism evidence="1 2">
    <name type="scientific">Dendrolimus kikuchii</name>
    <dbReference type="NCBI Taxonomy" id="765133"/>
    <lineage>
        <taxon>Eukaryota</taxon>
        <taxon>Metazoa</taxon>
        <taxon>Ecdysozoa</taxon>
        <taxon>Arthropoda</taxon>
        <taxon>Hexapoda</taxon>
        <taxon>Insecta</taxon>
        <taxon>Pterygota</taxon>
        <taxon>Neoptera</taxon>
        <taxon>Endopterygota</taxon>
        <taxon>Lepidoptera</taxon>
        <taxon>Glossata</taxon>
        <taxon>Ditrysia</taxon>
        <taxon>Bombycoidea</taxon>
        <taxon>Lasiocampidae</taxon>
        <taxon>Dendrolimus</taxon>
    </lineage>
</organism>
<evidence type="ECO:0000313" key="1">
    <source>
        <dbReference type="EMBL" id="KAJ0178602.1"/>
    </source>
</evidence>